<organism evidence="2 3">
    <name type="scientific">Lachancea nothofagi CBS 11611</name>
    <dbReference type="NCBI Taxonomy" id="1266666"/>
    <lineage>
        <taxon>Eukaryota</taxon>
        <taxon>Fungi</taxon>
        <taxon>Dikarya</taxon>
        <taxon>Ascomycota</taxon>
        <taxon>Saccharomycotina</taxon>
        <taxon>Saccharomycetes</taxon>
        <taxon>Saccharomycetales</taxon>
        <taxon>Saccharomycetaceae</taxon>
        <taxon>Lachancea</taxon>
    </lineage>
</organism>
<dbReference type="PANTHER" id="PTHR10378">
    <property type="entry name" value="LIM DOMAIN-BINDING PROTEIN"/>
    <property type="match status" value="1"/>
</dbReference>
<dbReference type="AlphaFoldDB" id="A0A1G4KLE8"/>
<dbReference type="Proteomes" id="UP000189911">
    <property type="component" value="Chromosome H"/>
</dbReference>
<feature type="compositionally biased region" description="Polar residues" evidence="1">
    <location>
        <begin position="544"/>
        <end position="568"/>
    </location>
</feature>
<keyword evidence="3" id="KW-1185">Reference proteome</keyword>
<dbReference type="OrthoDB" id="774557at2759"/>
<feature type="region of interest" description="Disordered" evidence="1">
    <location>
        <begin position="72"/>
        <end position="142"/>
    </location>
</feature>
<feature type="compositionally biased region" description="Low complexity" evidence="1">
    <location>
        <begin position="115"/>
        <end position="131"/>
    </location>
</feature>
<protein>
    <submittedName>
        <fullName evidence="2">LANO_0H04632g1_1</fullName>
    </submittedName>
</protein>
<feature type="compositionally biased region" description="Low complexity" evidence="1">
    <location>
        <begin position="517"/>
        <end position="534"/>
    </location>
</feature>
<feature type="region of interest" description="Disordered" evidence="1">
    <location>
        <begin position="502"/>
        <end position="575"/>
    </location>
</feature>
<evidence type="ECO:0000256" key="1">
    <source>
        <dbReference type="SAM" id="MobiDB-lite"/>
    </source>
</evidence>
<dbReference type="EMBL" id="LT598447">
    <property type="protein sequence ID" value="SCV05309.1"/>
    <property type="molecule type" value="Genomic_DNA"/>
</dbReference>
<feature type="compositionally biased region" description="Low complexity" evidence="1">
    <location>
        <begin position="87"/>
        <end position="103"/>
    </location>
</feature>
<name>A0A1G4KLE8_9SACH</name>
<gene>
    <name evidence="2" type="ORF">LANO_0H04632G</name>
</gene>
<dbReference type="Pfam" id="PF01803">
    <property type="entry name" value="LIM_bind"/>
    <property type="match status" value="1"/>
</dbReference>
<reference evidence="3" key="1">
    <citation type="submission" date="2016-03" db="EMBL/GenBank/DDBJ databases">
        <authorList>
            <person name="Devillers Hugo."/>
        </authorList>
    </citation>
    <scope>NUCLEOTIDE SEQUENCE [LARGE SCALE GENOMIC DNA]</scope>
</reference>
<feature type="region of interest" description="Disordered" evidence="1">
    <location>
        <begin position="403"/>
        <end position="429"/>
    </location>
</feature>
<accession>A0A1G4KLE8</accession>
<dbReference type="InterPro" id="IPR029005">
    <property type="entry name" value="LIM-bd/SEUSS"/>
</dbReference>
<feature type="compositionally biased region" description="Polar residues" evidence="1">
    <location>
        <begin position="72"/>
        <end position="81"/>
    </location>
</feature>
<evidence type="ECO:0000313" key="3">
    <source>
        <dbReference type="Proteomes" id="UP000189911"/>
    </source>
</evidence>
<evidence type="ECO:0000313" key="2">
    <source>
        <dbReference type="EMBL" id="SCV05309.1"/>
    </source>
</evidence>
<feature type="compositionally biased region" description="Low complexity" evidence="1">
    <location>
        <begin position="1"/>
        <end position="13"/>
    </location>
</feature>
<feature type="region of interest" description="Disordered" evidence="1">
    <location>
        <begin position="1"/>
        <end position="33"/>
    </location>
</feature>
<proteinExistence type="predicted"/>
<sequence>MHPQQQQQQSAQQLYGYPDLVRKPGPDFVPALNANDLMMAPQMTASYNTSSMGQQLPHQLPRSNDAGIASISQHSQVQGQRGQARKQPQSQPPLQQQGQGQAPNLPPNDLSNSASAIPSPFTTSIPTPTGSASMPAMNLQGLAPGLGPGQLSNGMRSSGLGTIPMSTSGNNISMHAVPETAPMATSTSGPGVLPSSPYGATTGPQPFLSVPAIPQPQVRRYVPSNTIPYPIRKYLSNMAILRLHEIINLINVSTGIVDDFEYWKRFTNDLFTPYGILRYSTKGGEETRQFEFTTPIIPLICQSLGSVGVVRLEIVPQQLRAQVLSNGTIFFDCPRCTTTYYYPDGSYMTNFSQIKGIFDSNLKMVWVEISSYSFVPGIEWSSLERLISSEPICHEIFQDLSQPPKKSEKQDDTLNPPSVEDDQDPQMPSNFSAITKLRAQFGVFHNISSFGVQESFMRALQVNDVISYLKNLKVYQKVNNYRSPLGSLEALVASSQAEKTAAVPPGAPTKYGNNVFSPAPASSTSRTRTSYSSRPHSKKRRQSDLSPLSTGVKNSTPKQDPSEGSSGDSFKKVKF</sequence>